<protein>
    <submittedName>
        <fullName evidence="1">Contractile injection system tape measure protein</fullName>
    </submittedName>
</protein>
<dbReference type="Pfam" id="PF19268">
    <property type="entry name" value="CIS_TMP"/>
    <property type="match status" value="1"/>
</dbReference>
<dbReference type="InterPro" id="IPR045538">
    <property type="entry name" value="CIS_TMP"/>
</dbReference>
<accession>A0A9X3FAI7</accession>
<comment type="caution">
    <text evidence="1">The sequence shown here is derived from an EMBL/GenBank/DDBJ whole genome shotgun (WGS) entry which is preliminary data.</text>
</comment>
<keyword evidence="2" id="KW-1185">Reference proteome</keyword>
<dbReference type="RefSeq" id="WP_343331312.1">
    <property type="nucleotide sequence ID" value="NZ_JAPOHD010000005.1"/>
</dbReference>
<gene>
    <name evidence="1" type="ORF">OU798_01380</name>
</gene>
<name>A0A9X3FAI7_9BACT</name>
<dbReference type="Proteomes" id="UP001145087">
    <property type="component" value="Unassembled WGS sequence"/>
</dbReference>
<organism evidence="1 2">
    <name type="scientific">Draconibacterium aestuarii</name>
    <dbReference type="NCBI Taxonomy" id="2998507"/>
    <lineage>
        <taxon>Bacteria</taxon>
        <taxon>Pseudomonadati</taxon>
        <taxon>Bacteroidota</taxon>
        <taxon>Bacteroidia</taxon>
        <taxon>Marinilabiliales</taxon>
        <taxon>Prolixibacteraceae</taxon>
        <taxon>Draconibacterium</taxon>
    </lineage>
</organism>
<evidence type="ECO:0000313" key="1">
    <source>
        <dbReference type="EMBL" id="MCY1718973.1"/>
    </source>
</evidence>
<proteinExistence type="predicted"/>
<dbReference type="EMBL" id="JAPOHD010000005">
    <property type="protein sequence ID" value="MCY1718973.1"/>
    <property type="molecule type" value="Genomic_DNA"/>
</dbReference>
<evidence type="ECO:0000313" key="2">
    <source>
        <dbReference type="Proteomes" id="UP001145087"/>
    </source>
</evidence>
<sequence>MYSEKKHIIEKVLLEVTASDEKEAHRIHNNASVFAQEKLFPVLEELFDTYDNGAEIIRFDRLDIDFSINEWEDTEALKFELLKNLKKKIDFSENIHVQQSEVEESIKTDIDSKQRITIQESKISTFLFFIENGTLPWFGKQEYISDLSDKEKWIENLAQKDFLSSLKNILKNNKNAVDRLVFQFSDELVLELLLVLNRLKIKDKIGLLHYVGTSKFNFINCLMRCMILMSLQPGQKQECLHRLLITRLEDEQIKEPTEAVVRKQVKEFTSEMQLYFANETVAEFFTISKGEIRNISKIKADAQSGKGPNDSANSHLEKKPTISKEEFVSDEKELPFFYKGKHAIVVQKAGLVLLGPFLPPLFKAFNWISENDKIREEAKLKAVQALHFLATGNDVFFEGNLIFEKFLCGVALNTPIPKSCLLSHKVVKECDNLLRQVIKYWQALKNTGPDGLRQMFIERDGKLIQKEHGFKLIVERKVQDILLDKLQWNISLIKLPWKDDLLFVEW</sequence>
<dbReference type="AlphaFoldDB" id="A0A9X3FAI7"/>
<reference evidence="1" key="1">
    <citation type="submission" date="2022-11" db="EMBL/GenBank/DDBJ databases">
        <title>Marilongibacter aestuarii gen. nov., sp. nov., isolated from tidal flat sediment.</title>
        <authorList>
            <person name="Jiayan W."/>
        </authorList>
    </citation>
    <scope>NUCLEOTIDE SEQUENCE</scope>
    <source>
        <strain evidence="1">Z1-6</strain>
    </source>
</reference>